<keyword evidence="1" id="KW-0472">Membrane</keyword>
<dbReference type="Proteomes" id="UP000195975">
    <property type="component" value="Unassembled WGS sequence"/>
</dbReference>
<name>A0A9Q5SQA8_9BACT</name>
<feature type="transmembrane region" description="Helical" evidence="1">
    <location>
        <begin position="21"/>
        <end position="40"/>
    </location>
</feature>
<accession>A0A9Q5SQA8</accession>
<gene>
    <name evidence="2" type="ORF">B5F96_13135</name>
</gene>
<evidence type="ECO:0000313" key="2">
    <source>
        <dbReference type="EMBL" id="OUO04187.1"/>
    </source>
</evidence>
<evidence type="ECO:0000256" key="1">
    <source>
        <dbReference type="SAM" id="Phobius"/>
    </source>
</evidence>
<keyword evidence="1" id="KW-0812">Transmembrane</keyword>
<dbReference type="AlphaFoldDB" id="A0A9Q5SQA8"/>
<comment type="caution">
    <text evidence="2">The sequence shown here is derived from an EMBL/GenBank/DDBJ whole genome shotgun (WGS) entry which is preliminary data.</text>
</comment>
<sequence>MNKQHLYGLINPFERIAGWEALLWGLAGMVISTALSYYSGWHYHGLLHFGPAPNPAWWCYAVEHFAVWMIPAVMFYLGGLLLSRSRIRMVDVLGTVVFAQLPLIAMNLFNFLPPMQKFAQIDVNMSPTEIMQQPGFLVGIWLSLVSFVFLIWALVWMFQALKVSCNLKGYRLVILYCVGIFGGDVLCRYLIKWLCY</sequence>
<dbReference type="EMBL" id="NFIJ01000015">
    <property type="protein sequence ID" value="OUO04187.1"/>
    <property type="molecule type" value="Genomic_DNA"/>
</dbReference>
<feature type="transmembrane region" description="Helical" evidence="1">
    <location>
        <begin position="60"/>
        <end position="82"/>
    </location>
</feature>
<organism evidence="2 3">
    <name type="scientific">Parabacteroides johnsonii</name>
    <dbReference type="NCBI Taxonomy" id="387661"/>
    <lineage>
        <taxon>Bacteria</taxon>
        <taxon>Pseudomonadati</taxon>
        <taxon>Bacteroidota</taxon>
        <taxon>Bacteroidia</taxon>
        <taxon>Bacteroidales</taxon>
        <taxon>Tannerellaceae</taxon>
        <taxon>Parabacteroides</taxon>
    </lineage>
</organism>
<feature type="transmembrane region" description="Helical" evidence="1">
    <location>
        <begin position="89"/>
        <end position="109"/>
    </location>
</feature>
<protein>
    <recommendedName>
        <fullName evidence="4">Yip1 domain-containing protein</fullName>
    </recommendedName>
</protein>
<feature type="transmembrane region" description="Helical" evidence="1">
    <location>
        <begin position="135"/>
        <end position="158"/>
    </location>
</feature>
<reference evidence="3" key="1">
    <citation type="submission" date="2017-04" db="EMBL/GenBank/DDBJ databases">
        <title>Function of individual gut microbiota members based on whole genome sequencing of pure cultures obtained from chicken caecum.</title>
        <authorList>
            <person name="Medvecky M."/>
            <person name="Cejkova D."/>
            <person name="Polansky O."/>
            <person name="Karasova D."/>
            <person name="Kubasova T."/>
            <person name="Cizek A."/>
            <person name="Rychlik I."/>
        </authorList>
    </citation>
    <scope>NUCLEOTIDE SEQUENCE [LARGE SCALE GENOMIC DNA]</scope>
    <source>
        <strain evidence="3">An42</strain>
    </source>
</reference>
<feature type="transmembrane region" description="Helical" evidence="1">
    <location>
        <begin position="170"/>
        <end position="191"/>
    </location>
</feature>
<dbReference type="RefSeq" id="WP_021862216.1">
    <property type="nucleotide sequence ID" value="NZ_CAJLBM010000070.1"/>
</dbReference>
<evidence type="ECO:0008006" key="4">
    <source>
        <dbReference type="Google" id="ProtNLM"/>
    </source>
</evidence>
<proteinExistence type="predicted"/>
<evidence type="ECO:0000313" key="3">
    <source>
        <dbReference type="Proteomes" id="UP000195975"/>
    </source>
</evidence>
<keyword evidence="1" id="KW-1133">Transmembrane helix</keyword>